<organism evidence="1 2">
    <name type="scientific">Paenibacillus selenitireducens</name>
    <dbReference type="NCBI Taxonomy" id="1324314"/>
    <lineage>
        <taxon>Bacteria</taxon>
        <taxon>Bacillati</taxon>
        <taxon>Bacillota</taxon>
        <taxon>Bacilli</taxon>
        <taxon>Bacillales</taxon>
        <taxon>Paenibacillaceae</taxon>
        <taxon>Paenibacillus</taxon>
    </lineage>
</organism>
<sequence>MKRFGVIAALLLGLVMLTGCGKNPDMTIFMMPAANEVIPTEVTEQVQAQLQAKLGEEKTLQVNSSAMYNIQKLIAELAVSQNGIMVIQEQDMLNFANSEGCTPLEGTFDQEKYKKGFVEGTVSVKGADGKDQEKKEQHLYALPINEMKMFQTIGYKTDKLYAIIPSNAPNKELSMKVLQMMAE</sequence>
<dbReference type="EMBL" id="MSZX01000006">
    <property type="protein sequence ID" value="OPA76782.1"/>
    <property type="molecule type" value="Genomic_DNA"/>
</dbReference>
<evidence type="ECO:0008006" key="3">
    <source>
        <dbReference type="Google" id="ProtNLM"/>
    </source>
</evidence>
<dbReference type="Gene3D" id="3.40.190.10">
    <property type="entry name" value="Periplasmic binding protein-like II"/>
    <property type="match status" value="1"/>
</dbReference>
<proteinExistence type="predicted"/>
<evidence type="ECO:0000313" key="1">
    <source>
        <dbReference type="EMBL" id="OPA76782.1"/>
    </source>
</evidence>
<comment type="caution">
    <text evidence="1">The sequence shown here is derived from an EMBL/GenBank/DDBJ whole genome shotgun (WGS) entry which is preliminary data.</text>
</comment>
<evidence type="ECO:0000313" key="2">
    <source>
        <dbReference type="Proteomes" id="UP000190188"/>
    </source>
</evidence>
<dbReference type="PROSITE" id="PS51257">
    <property type="entry name" value="PROKAR_LIPOPROTEIN"/>
    <property type="match status" value="1"/>
</dbReference>
<protein>
    <recommendedName>
        <fullName evidence="3">Lipoprotein</fullName>
    </recommendedName>
</protein>
<accession>A0A1T2XAF0</accession>
<reference evidence="1 2" key="1">
    <citation type="submission" date="2017-01" db="EMBL/GenBank/DDBJ databases">
        <title>Genome analysis of Paenibacillus selenitrireducens ES3-24.</title>
        <authorList>
            <person name="Xu D."/>
            <person name="Yao R."/>
            <person name="Zheng S."/>
        </authorList>
    </citation>
    <scope>NUCLEOTIDE SEQUENCE [LARGE SCALE GENOMIC DNA]</scope>
    <source>
        <strain evidence="1 2">ES3-24</strain>
    </source>
</reference>
<dbReference type="Proteomes" id="UP000190188">
    <property type="component" value="Unassembled WGS sequence"/>
</dbReference>
<dbReference type="RefSeq" id="WP_078499798.1">
    <property type="nucleotide sequence ID" value="NZ_MSZX01000006.1"/>
</dbReference>
<dbReference type="STRING" id="1324314.BVG16_16570"/>
<keyword evidence="2" id="KW-1185">Reference proteome</keyword>
<dbReference type="AlphaFoldDB" id="A0A1T2XAF0"/>
<name>A0A1T2XAF0_9BACL</name>
<gene>
    <name evidence="1" type="ORF">BVG16_16570</name>
</gene>
<dbReference type="OrthoDB" id="2652444at2"/>